<feature type="domain" description="Phage-Barnase-EndoU-ColicinE5/D-RelE-like nuclease" evidence="2">
    <location>
        <begin position="742"/>
        <end position="840"/>
    </location>
</feature>
<protein>
    <recommendedName>
        <fullName evidence="2">Phage-Barnase-EndoU-ColicinE5/D-RelE-like nuclease domain-containing protein</fullName>
    </recommendedName>
</protein>
<evidence type="ECO:0000313" key="4">
    <source>
        <dbReference type="Proteomes" id="UP001075225"/>
    </source>
</evidence>
<reference evidence="3" key="1">
    <citation type="submission" date="2022-12" db="EMBL/GenBank/DDBJ databases">
        <title>Species Delineation and Comparative Genomics within the Campylobacter ureolyticus Complex.</title>
        <authorList>
            <person name="Maki J."/>
            <person name="Howard M."/>
            <person name="Connelly S."/>
            <person name="Hardy D.J."/>
            <person name="Cameron A."/>
        </authorList>
    </citation>
    <scope>NUCLEOTIDE SEQUENCE</scope>
    <source>
        <strain evidence="3">URMC_787</strain>
    </source>
</reference>
<gene>
    <name evidence="3" type="ORF">O6B32_00760</name>
</gene>
<organism evidence="3 4">
    <name type="scientific">Campylobacter ureolyticus</name>
    <dbReference type="NCBI Taxonomy" id="827"/>
    <lineage>
        <taxon>Bacteria</taxon>
        <taxon>Pseudomonadati</taxon>
        <taxon>Campylobacterota</taxon>
        <taxon>Epsilonproteobacteria</taxon>
        <taxon>Campylobacterales</taxon>
        <taxon>Campylobacteraceae</taxon>
        <taxon>Campylobacter</taxon>
    </lineage>
</organism>
<sequence length="1712" mass="192222">MSWRIADTGEVIDINYSTNRPKRLKTTINDDSITIAPNSANENLPKGWKIADENLQTPKGWKIADEDKTSSLTTPKGWKLAEQPQITSTQKPPLYNTQNQNPFINDPLQNAVFDKGEKPTPQMGEFDKRKPYTPNDFFWDVAHGVDRGYMKIGAGINKALGKASKKLGANKTADWFEDNYYRNQHLINEDNKEIKNKYVGLGGEIVGDPTIMLPLGILGKTRGFANTVKSGLAGAMVATPAGALKDYGDESVGNKQMMSNTLINALAGGGINSLLASKTGNVLVNKLANAYRGARGKERVAYSNFRRGVEVPQAPEQTNSQFFENIKNVYDDIGIDTPLPKANITPYNETFARNQAQNSEFIKGDGFRMQREPQYQQEIIYPDEIKSGAVNEAKQIPFNNEAKQIPFKPNLLPPQNLKAPITTDDIFKEAINLHKSGFKFGKDINENINLVLNKIKNDRLNTTSAKNAQVPNNELLPPPKEPLPQDEFYLNRANKYIDELEQRGLKPEYVEKLRNNHDTLFNKQGKALNNEPIPQKLVDDATYDFKSENIFTDLRKNKISDLSRHPKVFEALKNLDEANARTELRLKNFNNETFLQEKARLNADFLSKDDVKEILQKEVELRASQLDTIDKFYNMFQKSLSKKELLKMANEIEKSHKSLDDILNMNIDPILNSAKRKLSQNVYDIKITDNPIQKNKYRQILENRLNITPIKEFGTNYAEFYHNPNGAINKLLAEKKGQVAGAFYRKDLGDIDLVWGDIKIGLRKILDKHIDDFSEFGNDINAVGKALDEIISKGKLVNKNGVETIWYKKGDNFYLVGLAKGYKKVGDNKWVITSYKKTKGAIPDEVKGNTANLSAYSGKFKGELTSSHPPLTSNADTIPKNTLNNNKMKGGFTTQAMAKNIVAGGVGGGIGAYSAPEDKKLEGFIIGALGGMGASNFGGISHSAVNLVKNMIKTPKGIDKAIEKGVDKGLVGVANKFLSKEAAKTWSDIGGNVGNIKYLFANTLDKSYEKVRDSVTGELNAMFNKYVNLSGVLNQLSKKDNKAFYDFLANNGSIENLSPEIRKFANDVRNQIIKEFEYQVGAKLVDENTAKEFSGNFLSRIYENEGLKSKFKDWISSSSSAFGIDPIYKRGLEKTIGIGEYQRLKTLNKIAVKGDKGFSTEGKWILNEPYDEKTLLKMADENTKIKIRRDYTADERAKMGEVTDIARVLPQTLYKMASRRINNEFLSKTLDLAKNTDKILAPDELLPHLKELQKAGNKREIMRLGYMQIPDNDRFGVLKGKFLRRDVAYDISQKIDSFRNKNLGTKIYTDYLNAWKWAKTVGNTTGHFNNFVGNAFLMKLAGIETKELKGMVTNVGVLKDAGKFTELKMKEKLGNIKPNELMWLNENRAKFKNYELASNVGLFGRSRLNDMGIENSFTFKEDGVLRKIGKFANDMYGAEDDVARLTMFDALVKKGKTPQEAKEFTNLLMPDYTRYMPPAIRTIKDLGIAPFISWTYYVIPSVFKLAGTKTGLNNIASTFALMFAGSYLMTGINPFGKDMPDNNKGKYLPVYKKGDTVTSLKIDRVIPYAEWLNPMNFGEAPLEAMGTMATAPIAKAVGDTKNLLLNRKIPINDFTNRPVTYSNKPIGEKTYDISKYMVQQHTPLPATASNVWNFIESLARTQKQRKTNDTFVPRSTTQEIIKLLGPNLSNHSIKGLNADRKRKERQEKKRAK</sequence>
<evidence type="ECO:0000259" key="2">
    <source>
        <dbReference type="Pfam" id="PF18809"/>
    </source>
</evidence>
<dbReference type="RefSeq" id="WP_269484162.1">
    <property type="nucleotide sequence ID" value="NZ_JAPXGO010000001.1"/>
</dbReference>
<evidence type="ECO:0000313" key="3">
    <source>
        <dbReference type="EMBL" id="MCZ6159020.1"/>
    </source>
</evidence>
<name>A0A9Q4KKA8_9BACT</name>
<dbReference type="EMBL" id="JAPXGO010000001">
    <property type="protein sequence ID" value="MCZ6159020.1"/>
    <property type="molecule type" value="Genomic_DNA"/>
</dbReference>
<accession>A0A9Q4KKA8</accession>
<feature type="region of interest" description="Disordered" evidence="1">
    <location>
        <begin position="1691"/>
        <end position="1712"/>
    </location>
</feature>
<dbReference type="InterPro" id="IPR041092">
    <property type="entry name" value="PBECR1"/>
</dbReference>
<dbReference type="Proteomes" id="UP001075225">
    <property type="component" value="Unassembled WGS sequence"/>
</dbReference>
<comment type="caution">
    <text evidence="3">The sequence shown here is derived from an EMBL/GenBank/DDBJ whole genome shotgun (WGS) entry which is preliminary data.</text>
</comment>
<evidence type="ECO:0000256" key="1">
    <source>
        <dbReference type="SAM" id="MobiDB-lite"/>
    </source>
</evidence>
<dbReference type="Pfam" id="PF18809">
    <property type="entry name" value="PBECR1"/>
    <property type="match status" value="1"/>
</dbReference>
<feature type="compositionally biased region" description="Basic and acidic residues" evidence="1">
    <location>
        <begin position="1697"/>
        <end position="1712"/>
    </location>
</feature>
<proteinExistence type="predicted"/>